<dbReference type="SUPFAM" id="SSF56235">
    <property type="entry name" value="N-terminal nucleophile aminohydrolases (Ntn hydrolases)"/>
    <property type="match status" value="1"/>
</dbReference>
<proteinExistence type="predicted"/>
<keyword evidence="6" id="KW-1185">Reference proteome</keyword>
<dbReference type="CDD" id="cd01991">
    <property type="entry name" value="Asn_synthase_B_C"/>
    <property type="match status" value="1"/>
</dbReference>
<dbReference type="Gene3D" id="3.40.50.620">
    <property type="entry name" value="HUPs"/>
    <property type="match status" value="2"/>
</dbReference>
<dbReference type="PANTHER" id="PTHR45937:SF1">
    <property type="entry name" value="ASPARAGINE SYNTHETASE DOMAIN-CONTAINING PROTEIN 1"/>
    <property type="match status" value="1"/>
</dbReference>
<dbReference type="GeneTree" id="ENSGT00390000012446"/>
<sequence>MCGLCCILTRRGSKLCFTDVVDSILLENLQRRGPDSHSTLTSTMPGAANICSSRKEQVVLSHSDGDVENMTKSLKFSYDCLLSGHVLNMRGSMCSQPACDDIGNMLLWNGEVFDGIAVAEEENDTQKMLEALGSCHSDKASLLNLLSTVRGPWALIYMQRSAGALWFGRDYFGRRSLLWHFASGDPPEYVAICSVGIRPSKVPLIDWHEIPANGIYRIDLQQQAESTLLIEHFPWRRDINDLPETSISCERYFPKSVHIHVCNSLPSLTSPVPPLSFDAGPVRDLTADLAGISQRTIGQTVDLSALYSEERLVAVHRFIEVLSEAVHRRVCSIRSLTPSLSIADVNVSQSGVAVLFSGGLDSIVLAVLAHRHVPPGESIDLLNVAFEQKRLAQCDTVKKGHNTKKIRKNKERLMQEQMSLKDLREECFANLTQNVIAGDIEGLEDDQKGTDSSFEVPDRLTARSGLQALQALCPGRQWILVEINISRTELADERRRRITHLVYPADTVLDDSIGCALWFAARGQGTCWRDKVQGGGCSYTSTARVLFSGVGADEQLAGYSRHRQRFATSSWPGLASELQMELDRISQRNLGRDDRIVSDHGKEASAICVILLEMMVETLQNEVLWTEKLGSFYIQYRSSRFPYLDEDVVAFLSSLPLWLKADLRLPRGIGDKLLLRLAAHWLGLTDASTLPKRAMQFGSRIARLEGSRERGSDCCHRLQEL</sequence>
<dbReference type="GO" id="GO:0004066">
    <property type="term" value="F:asparagine synthase (glutamine-hydrolyzing) activity"/>
    <property type="evidence" value="ECO:0007669"/>
    <property type="project" value="InterPro"/>
</dbReference>
<organism evidence="5 6">
    <name type="scientific">Eptatretus burgeri</name>
    <name type="common">Inshore hagfish</name>
    <dbReference type="NCBI Taxonomy" id="7764"/>
    <lineage>
        <taxon>Eukaryota</taxon>
        <taxon>Metazoa</taxon>
        <taxon>Chordata</taxon>
        <taxon>Craniata</taxon>
        <taxon>Vertebrata</taxon>
        <taxon>Cyclostomata</taxon>
        <taxon>Myxini</taxon>
        <taxon>Myxiniformes</taxon>
        <taxon>Myxinidae</taxon>
        <taxon>Eptatretinae</taxon>
        <taxon>Eptatretus</taxon>
    </lineage>
</organism>
<reference evidence="5" key="1">
    <citation type="submission" date="2025-05" db="UniProtKB">
        <authorList>
            <consortium name="Ensembl"/>
        </authorList>
    </citation>
    <scope>IDENTIFICATION</scope>
</reference>
<dbReference type="GO" id="GO:0006529">
    <property type="term" value="P:asparagine biosynthetic process"/>
    <property type="evidence" value="ECO:0007669"/>
    <property type="project" value="UniProtKB-KW"/>
</dbReference>
<evidence type="ECO:0000256" key="4">
    <source>
        <dbReference type="ARBA" id="ARBA00040716"/>
    </source>
</evidence>
<keyword evidence="3" id="KW-0315">Glutamine amidotransferase</keyword>
<dbReference type="SUPFAM" id="SSF52402">
    <property type="entry name" value="Adenine nucleotide alpha hydrolases-like"/>
    <property type="match status" value="1"/>
</dbReference>
<evidence type="ECO:0000256" key="3">
    <source>
        <dbReference type="ARBA" id="ARBA00022962"/>
    </source>
</evidence>
<dbReference type="InterPro" id="IPR001962">
    <property type="entry name" value="Asn_synthase"/>
</dbReference>
<dbReference type="InterPro" id="IPR029055">
    <property type="entry name" value="Ntn_hydrolases_N"/>
</dbReference>
<evidence type="ECO:0000256" key="2">
    <source>
        <dbReference type="ARBA" id="ARBA00022888"/>
    </source>
</evidence>
<dbReference type="Proteomes" id="UP000694388">
    <property type="component" value="Unplaced"/>
</dbReference>
<evidence type="ECO:0000313" key="6">
    <source>
        <dbReference type="Proteomes" id="UP000694388"/>
    </source>
</evidence>
<dbReference type="Gene3D" id="3.60.20.10">
    <property type="entry name" value="Glutamine Phosphoribosylpyrophosphate, subunit 1, domain 1"/>
    <property type="match status" value="1"/>
</dbReference>
<dbReference type="InterPro" id="IPR051857">
    <property type="entry name" value="Asn_synthetase_domain"/>
</dbReference>
<evidence type="ECO:0000313" key="5">
    <source>
        <dbReference type="Ensembl" id="ENSEBUP00000020970.1"/>
    </source>
</evidence>
<accession>A0A8C4WZ61</accession>
<dbReference type="Ensembl" id="ENSEBUT00000021546.1">
    <property type="protein sequence ID" value="ENSEBUP00000020970.1"/>
    <property type="gene ID" value="ENSEBUG00000012946.1"/>
</dbReference>
<dbReference type="InterPro" id="IPR014729">
    <property type="entry name" value="Rossmann-like_a/b/a_fold"/>
</dbReference>
<dbReference type="AlphaFoldDB" id="A0A8C4WZ61"/>
<evidence type="ECO:0000256" key="1">
    <source>
        <dbReference type="ARBA" id="ARBA00022605"/>
    </source>
</evidence>
<keyword evidence="2" id="KW-0061">Asparagine biosynthesis</keyword>
<dbReference type="PANTHER" id="PTHR45937">
    <property type="entry name" value="ASPARAGINE SYNTHETASE DOMAIN-CONTAINING PROTEIN 1"/>
    <property type="match status" value="1"/>
</dbReference>
<keyword evidence="1" id="KW-0028">Amino-acid biosynthesis</keyword>
<dbReference type="Ensembl" id="ENSEBUT00000021531.1">
    <property type="protein sequence ID" value="ENSEBUP00000020955.1"/>
    <property type="gene ID" value="ENSEBUG00000012946.1"/>
</dbReference>
<name>A0A8C4WZ61_EPTBU</name>
<protein>
    <recommendedName>
        <fullName evidence="4">Asparagine synthetase domain-containing protein 1</fullName>
    </recommendedName>
</protein>